<dbReference type="AlphaFoldDB" id="A0AAV7FS38"/>
<comment type="caution">
    <text evidence="1">The sequence shown here is derived from an EMBL/GenBank/DDBJ whole genome shotgun (WGS) entry which is preliminary data.</text>
</comment>
<accession>A0AAV7FS38</accession>
<dbReference type="PANTHER" id="PTHR33416">
    <property type="entry name" value="NUCLEAR PORE COMPLEX PROTEIN NUP1"/>
    <property type="match status" value="1"/>
</dbReference>
<keyword evidence="2" id="KW-1185">Reference proteome</keyword>
<dbReference type="Proteomes" id="UP000775213">
    <property type="component" value="Unassembled WGS sequence"/>
</dbReference>
<evidence type="ECO:0000313" key="1">
    <source>
        <dbReference type="EMBL" id="KAH0452369.1"/>
    </source>
</evidence>
<dbReference type="PANTHER" id="PTHR33416:SF20">
    <property type="entry name" value="NUCLEAR PORE COMPLEX PROTEIN NUP1"/>
    <property type="match status" value="1"/>
</dbReference>
<organism evidence="1 2">
    <name type="scientific">Dendrobium chrysotoxum</name>
    <name type="common">Orchid</name>
    <dbReference type="NCBI Taxonomy" id="161865"/>
    <lineage>
        <taxon>Eukaryota</taxon>
        <taxon>Viridiplantae</taxon>
        <taxon>Streptophyta</taxon>
        <taxon>Embryophyta</taxon>
        <taxon>Tracheophyta</taxon>
        <taxon>Spermatophyta</taxon>
        <taxon>Magnoliopsida</taxon>
        <taxon>Liliopsida</taxon>
        <taxon>Asparagales</taxon>
        <taxon>Orchidaceae</taxon>
        <taxon>Epidendroideae</taxon>
        <taxon>Malaxideae</taxon>
        <taxon>Dendrobiinae</taxon>
        <taxon>Dendrobium</taxon>
    </lineage>
</organism>
<evidence type="ECO:0000313" key="2">
    <source>
        <dbReference type="Proteomes" id="UP000775213"/>
    </source>
</evidence>
<gene>
    <name evidence="1" type="ORF">IEQ34_019668</name>
</gene>
<reference evidence="1 2" key="1">
    <citation type="journal article" date="2021" name="Hortic Res">
        <title>Chromosome-scale assembly of the Dendrobium chrysotoxum genome enhances the understanding of orchid evolution.</title>
        <authorList>
            <person name="Zhang Y."/>
            <person name="Zhang G.Q."/>
            <person name="Zhang D."/>
            <person name="Liu X.D."/>
            <person name="Xu X.Y."/>
            <person name="Sun W.H."/>
            <person name="Yu X."/>
            <person name="Zhu X."/>
            <person name="Wang Z.W."/>
            <person name="Zhao X."/>
            <person name="Zhong W.Y."/>
            <person name="Chen H."/>
            <person name="Yin W.L."/>
            <person name="Huang T."/>
            <person name="Niu S.C."/>
            <person name="Liu Z.J."/>
        </authorList>
    </citation>
    <scope>NUCLEOTIDE SEQUENCE [LARGE SCALE GENOMIC DNA]</scope>
    <source>
        <strain evidence="1">Lindl</strain>
    </source>
</reference>
<dbReference type="GO" id="GO:0005635">
    <property type="term" value="C:nuclear envelope"/>
    <property type="evidence" value="ECO:0007669"/>
    <property type="project" value="TreeGrafter"/>
</dbReference>
<protein>
    <submittedName>
        <fullName evidence="1">Uncharacterized protein</fullName>
    </submittedName>
</protein>
<sequence>MTDVKVKDPVDVVVDLQIEVEEMRSKNIYSSLKIIHESTIVLWIGHSWIGRPRGLVVFFLEDVTSMRGRGVVININDQALKRGSSDRDAGYFDDDARRVRQKSCLNDLNLSTHGDASSTFSLGREDKHGIDLKGLDNLDDRIPSTSIIHVPSESMEMAKKILHQLDKLKPSPQNKSEKKVIVGDTSFSKSSLSALHDVSLKIKASNDSTTLLNVRGRRFLEEPSSSNLARITSFASLNKDTAEGEASLMPYISGAEVASCLGMNSCVTSASVTDHSMKSMDSNSNGFTLLSMQKEPTTVQGAQDDKVEFTKAEHDILVYGKEPLEKSSEHSLGYVPTSGLMHTDTKAFDKAYTERNVSFNFLAEHTSNTLSKPLLSSTIAANLADGVTPKMEDSGSPLKFGSKVLTYSSNKPINTGISARLNAGSLSAASSSTGNGAPKFQFGSGNSTGYSFTGVSAVSSSMGIGVRSPVPLSVYPHSEGSGSLSTPAVFPISANGAFGVSTSSTSGGSSLQFASSSYQNTARNFFAVAGSSCGTQGISSGNGVANFSHKSIGQFGALDSQATSGIGSSLQVSCSSQIGFAISGVKPFTSCFSSSSGNSLTSTSNPAFSSTVPASFSTSSSTFLLSSSSSTSMGSTPLSIPSAGFSFGMPANASGILPFVSSRSIMPLASSGTTTSAAPLSPVFGLATSTLGFGAGSLSNDQDDCS</sequence>
<proteinExistence type="predicted"/>
<name>A0AAV7FS38_DENCH</name>
<dbReference type="EMBL" id="JAGFBR010000017">
    <property type="protein sequence ID" value="KAH0452369.1"/>
    <property type="molecule type" value="Genomic_DNA"/>
</dbReference>
<dbReference type="GO" id="GO:0071763">
    <property type="term" value="P:nuclear membrane organization"/>
    <property type="evidence" value="ECO:0007669"/>
    <property type="project" value="TreeGrafter"/>
</dbReference>